<accession>D2ZU71</accession>
<name>D2ZU71_NEIM2</name>
<reference evidence="1 2" key="1">
    <citation type="submission" date="2009-10" db="EMBL/GenBank/DDBJ databases">
        <authorList>
            <person name="Weinstock G."/>
            <person name="Sodergren E."/>
            <person name="Clifton S."/>
            <person name="Fulton L."/>
            <person name="Fulton B."/>
            <person name="Courtney L."/>
            <person name="Fronick C."/>
            <person name="Harrison M."/>
            <person name="Strong C."/>
            <person name="Farmer C."/>
            <person name="Delahaunty K."/>
            <person name="Markovic C."/>
            <person name="Hall O."/>
            <person name="Minx P."/>
            <person name="Tomlinson C."/>
            <person name="Mitreva M."/>
            <person name="Nelson J."/>
            <person name="Hou S."/>
            <person name="Wollam A."/>
            <person name="Pepin K.H."/>
            <person name="Johnson M."/>
            <person name="Bhonagiri V."/>
            <person name="Nash W.E."/>
            <person name="Warren W."/>
            <person name="Chinwalla A."/>
            <person name="Mardis E.R."/>
            <person name="Wilson R.K."/>
        </authorList>
    </citation>
    <scope>NUCLEOTIDE SEQUENCE [LARGE SCALE GENOMIC DNA]</scope>
    <source>
        <strain evidence="2">ATCC 25996 / DSM 4631 / NCTC 10774 / M26</strain>
    </source>
</reference>
<dbReference type="AlphaFoldDB" id="D2ZU71"/>
<dbReference type="Proteomes" id="UP000003344">
    <property type="component" value="Unassembled WGS sequence"/>
</dbReference>
<dbReference type="EMBL" id="ACDX02000003">
    <property type="protein sequence ID" value="EFC89256.1"/>
    <property type="molecule type" value="Genomic_DNA"/>
</dbReference>
<organism evidence="1 2">
    <name type="scientific">Neisseria mucosa (strain ATCC 25996 / DSM 4631 / NCTC 10774 / M26)</name>
    <dbReference type="NCBI Taxonomy" id="546266"/>
    <lineage>
        <taxon>Bacteria</taxon>
        <taxon>Pseudomonadati</taxon>
        <taxon>Pseudomonadota</taxon>
        <taxon>Betaproteobacteria</taxon>
        <taxon>Neisseriales</taxon>
        <taxon>Neisseriaceae</taxon>
        <taxon>Neisseria</taxon>
    </lineage>
</organism>
<gene>
    <name evidence="1" type="ORF">NEIMUCOT_04159</name>
</gene>
<evidence type="ECO:0000313" key="2">
    <source>
        <dbReference type="Proteomes" id="UP000003344"/>
    </source>
</evidence>
<dbReference type="STRING" id="546266.NEIMUCOT_04159"/>
<comment type="caution">
    <text evidence="1">The sequence shown here is derived from an EMBL/GenBank/DDBJ whole genome shotgun (WGS) entry which is preliminary data.</text>
</comment>
<protein>
    <submittedName>
        <fullName evidence="1">Uncharacterized protein</fullName>
    </submittedName>
</protein>
<sequence length="40" mass="4827">MISAFHFLSNKPDSRKKGRLKSFRRPFSITYGFRRVIFAY</sequence>
<proteinExistence type="predicted"/>
<evidence type="ECO:0000313" key="1">
    <source>
        <dbReference type="EMBL" id="EFC89256.1"/>
    </source>
</evidence>